<name>A0A0G3GVQ2_9CORY</name>
<dbReference type="KEGG" id="cei:CEPID_05390"/>
<dbReference type="GO" id="GO:0005886">
    <property type="term" value="C:plasma membrane"/>
    <property type="evidence" value="ECO:0007669"/>
    <property type="project" value="UniProtKB-SubCell"/>
</dbReference>
<organism evidence="9 10">
    <name type="scientific">Corynebacterium epidermidicanis</name>
    <dbReference type="NCBI Taxonomy" id="1050174"/>
    <lineage>
        <taxon>Bacteria</taxon>
        <taxon>Bacillati</taxon>
        <taxon>Actinomycetota</taxon>
        <taxon>Actinomycetes</taxon>
        <taxon>Mycobacteriales</taxon>
        <taxon>Corynebacteriaceae</taxon>
        <taxon>Corynebacterium</taxon>
    </lineage>
</organism>
<evidence type="ECO:0000256" key="1">
    <source>
        <dbReference type="ARBA" id="ARBA00004651"/>
    </source>
</evidence>
<dbReference type="OrthoDB" id="346004at2"/>
<keyword evidence="10" id="KW-1185">Reference proteome</keyword>
<gene>
    <name evidence="9" type="ORF">CEPID_05390</name>
</gene>
<feature type="compositionally biased region" description="Polar residues" evidence="7">
    <location>
        <begin position="42"/>
        <end position="53"/>
    </location>
</feature>
<dbReference type="InterPro" id="IPR032808">
    <property type="entry name" value="DoxX"/>
</dbReference>
<evidence type="ECO:0000256" key="2">
    <source>
        <dbReference type="ARBA" id="ARBA00006679"/>
    </source>
</evidence>
<evidence type="ECO:0000256" key="8">
    <source>
        <dbReference type="SAM" id="Phobius"/>
    </source>
</evidence>
<dbReference type="Proteomes" id="UP000035368">
    <property type="component" value="Chromosome"/>
</dbReference>
<reference evidence="9 10" key="1">
    <citation type="submission" date="2015-05" db="EMBL/GenBank/DDBJ databases">
        <title>Complete genome sequence of Corynebacterium epidermidicanis DSM 45586, isolated from the skin of a dog suffering from pruritus.</title>
        <authorList>
            <person name="Ruckert C."/>
            <person name="Albersmeier A."/>
            <person name="Winkler A."/>
            <person name="Tauch A."/>
        </authorList>
    </citation>
    <scope>NUCLEOTIDE SEQUENCE [LARGE SCALE GENOMIC DNA]</scope>
    <source>
        <strain evidence="9 10">DSM 45586</strain>
    </source>
</reference>
<feature type="compositionally biased region" description="Polar residues" evidence="7">
    <location>
        <begin position="22"/>
        <end position="35"/>
    </location>
</feature>
<dbReference type="InterPro" id="IPR051907">
    <property type="entry name" value="DoxX-like_oxidoreductase"/>
</dbReference>
<comment type="subcellular location">
    <subcellularLocation>
        <location evidence="1">Cell membrane</location>
        <topology evidence="1">Multi-pass membrane protein</topology>
    </subcellularLocation>
</comment>
<dbReference type="PANTHER" id="PTHR33452:SF1">
    <property type="entry name" value="INNER MEMBRANE PROTEIN YPHA-RELATED"/>
    <property type="match status" value="1"/>
</dbReference>
<evidence type="ECO:0000313" key="10">
    <source>
        <dbReference type="Proteomes" id="UP000035368"/>
    </source>
</evidence>
<evidence type="ECO:0000256" key="3">
    <source>
        <dbReference type="ARBA" id="ARBA00022475"/>
    </source>
</evidence>
<keyword evidence="6 8" id="KW-0472">Membrane</keyword>
<feature type="transmembrane region" description="Helical" evidence="8">
    <location>
        <begin position="183"/>
        <end position="208"/>
    </location>
</feature>
<protein>
    <submittedName>
        <fullName evidence="9">Putative membrane protein</fullName>
    </submittedName>
</protein>
<evidence type="ECO:0000256" key="7">
    <source>
        <dbReference type="SAM" id="MobiDB-lite"/>
    </source>
</evidence>
<dbReference type="PATRIC" id="fig|1050174.4.peg.1094"/>
<evidence type="ECO:0000313" key="9">
    <source>
        <dbReference type="EMBL" id="AKK02947.1"/>
    </source>
</evidence>
<comment type="similarity">
    <text evidence="2">Belongs to the DoxX family.</text>
</comment>
<proteinExistence type="inferred from homology"/>
<dbReference type="EMBL" id="CP011541">
    <property type="protein sequence ID" value="AKK02947.1"/>
    <property type="molecule type" value="Genomic_DNA"/>
</dbReference>
<feature type="compositionally biased region" description="Basic and acidic residues" evidence="7">
    <location>
        <begin position="1"/>
        <end position="11"/>
    </location>
</feature>
<keyword evidence="4 8" id="KW-0812">Transmembrane</keyword>
<accession>A0A0G3GVQ2</accession>
<dbReference type="Pfam" id="PF07681">
    <property type="entry name" value="DoxX"/>
    <property type="match status" value="1"/>
</dbReference>
<keyword evidence="5 8" id="KW-1133">Transmembrane helix</keyword>
<dbReference type="AlphaFoldDB" id="A0A0G3GVQ2"/>
<feature type="transmembrane region" description="Helical" evidence="8">
    <location>
        <begin position="128"/>
        <end position="146"/>
    </location>
</feature>
<feature type="transmembrane region" description="Helical" evidence="8">
    <location>
        <begin position="266"/>
        <end position="285"/>
    </location>
</feature>
<dbReference type="RefSeq" id="WP_047240054.1">
    <property type="nucleotide sequence ID" value="NZ_CP011541.1"/>
</dbReference>
<evidence type="ECO:0000256" key="5">
    <source>
        <dbReference type="ARBA" id="ARBA00022989"/>
    </source>
</evidence>
<feature type="region of interest" description="Disordered" evidence="7">
    <location>
        <begin position="1"/>
        <end position="57"/>
    </location>
</feature>
<keyword evidence="3" id="KW-1003">Cell membrane</keyword>
<sequence length="291" mass="30963">MNNPNKPDRANADSLDGLSDVPTYNSASGQTSNVYQRAGRSAPQSIEPQSQHPETSRLFEVREETVSLPKEPAQAEPTVTDMPAQQIMPEPTYTSPVAAAPVVPTTATSEYEEEVEKPLDHRRGTMDFGLFIIRLVAGLVLLWSGVRTFFELGGAPGLNGLKAEFGDYALPDLLSIAVPSMQLAAGVFLLLGLLTPVAAALATVVTAFNMLHAVAQQDNFSVTNANDSVILALVMLALALGLQFTGPGRVSLDVNRSWARRPLASSWILAILGIAGAVALWWFGAGVNPLS</sequence>
<dbReference type="STRING" id="1050174.CEPID_05390"/>
<evidence type="ECO:0000256" key="6">
    <source>
        <dbReference type="ARBA" id="ARBA00023136"/>
    </source>
</evidence>
<dbReference type="PANTHER" id="PTHR33452">
    <property type="entry name" value="OXIDOREDUCTASE CATD-RELATED"/>
    <property type="match status" value="1"/>
</dbReference>
<feature type="transmembrane region" description="Helical" evidence="8">
    <location>
        <begin position="229"/>
        <end position="246"/>
    </location>
</feature>
<evidence type="ECO:0000256" key="4">
    <source>
        <dbReference type="ARBA" id="ARBA00022692"/>
    </source>
</evidence>